<name>A0A7T8JWR2_CALRO</name>
<evidence type="ECO:0000313" key="2">
    <source>
        <dbReference type="Proteomes" id="UP000595437"/>
    </source>
</evidence>
<gene>
    <name evidence="1" type="ORF">FKW44_022261</name>
</gene>
<evidence type="ECO:0000313" key="1">
    <source>
        <dbReference type="EMBL" id="QQP36986.1"/>
    </source>
</evidence>
<keyword evidence="2" id="KW-1185">Reference proteome</keyword>
<proteinExistence type="predicted"/>
<reference evidence="2" key="1">
    <citation type="submission" date="2021-01" db="EMBL/GenBank/DDBJ databases">
        <title>Caligus Genome Assembly.</title>
        <authorList>
            <person name="Gallardo-Escarate C."/>
        </authorList>
    </citation>
    <scope>NUCLEOTIDE SEQUENCE [LARGE SCALE GENOMIC DNA]</scope>
</reference>
<dbReference type="EMBL" id="CP045905">
    <property type="protein sequence ID" value="QQP36986.1"/>
    <property type="molecule type" value="Genomic_DNA"/>
</dbReference>
<organism evidence="1 2">
    <name type="scientific">Caligus rogercresseyi</name>
    <name type="common">Sea louse</name>
    <dbReference type="NCBI Taxonomy" id="217165"/>
    <lineage>
        <taxon>Eukaryota</taxon>
        <taxon>Metazoa</taxon>
        <taxon>Ecdysozoa</taxon>
        <taxon>Arthropoda</taxon>
        <taxon>Crustacea</taxon>
        <taxon>Multicrustacea</taxon>
        <taxon>Hexanauplia</taxon>
        <taxon>Copepoda</taxon>
        <taxon>Siphonostomatoida</taxon>
        <taxon>Caligidae</taxon>
        <taxon>Caligus</taxon>
    </lineage>
</organism>
<dbReference type="AlphaFoldDB" id="A0A7T8JWR2"/>
<protein>
    <submittedName>
        <fullName evidence="1">Uncharacterized protein</fullName>
    </submittedName>
</protein>
<dbReference type="OrthoDB" id="8364293at2759"/>
<accession>A0A7T8JWR2</accession>
<sequence length="61" mass="6771">MNQCSSDEVFDQDTVPSTRSIRAALQQIEAQSLCLVVEKLEEEKEKGKMITHASDSTTKKG</sequence>
<dbReference type="Proteomes" id="UP000595437">
    <property type="component" value="Chromosome 16"/>
</dbReference>